<proteinExistence type="inferred from homology"/>
<dbReference type="InterPro" id="IPR050710">
    <property type="entry name" value="Band7/mec-2_domain"/>
</dbReference>
<comment type="caution">
    <text evidence="3">The sequence shown here is derived from an EMBL/GenBank/DDBJ whole genome shotgun (WGS) entry which is preliminary data.</text>
</comment>
<comment type="similarity">
    <text evidence="1">Belongs to the band 7/mec-2 family.</text>
</comment>
<dbReference type="Pfam" id="PF16200">
    <property type="entry name" value="Band_7_C"/>
    <property type="match status" value="1"/>
</dbReference>
<evidence type="ECO:0000259" key="2">
    <source>
        <dbReference type="Pfam" id="PF16200"/>
    </source>
</evidence>
<organism evidence="3 4">
    <name type="scientific">Aphanomyces astaci</name>
    <name type="common">Crayfish plague agent</name>
    <dbReference type="NCBI Taxonomy" id="112090"/>
    <lineage>
        <taxon>Eukaryota</taxon>
        <taxon>Sar</taxon>
        <taxon>Stramenopiles</taxon>
        <taxon>Oomycota</taxon>
        <taxon>Saprolegniomycetes</taxon>
        <taxon>Saprolegniales</taxon>
        <taxon>Verrucalvaceae</taxon>
        <taxon>Aphanomyces</taxon>
    </lineage>
</organism>
<dbReference type="InterPro" id="IPR032435">
    <property type="entry name" value="STML2-like_C"/>
</dbReference>
<sequence length="156" mass="16288">MQAEAERKKRAEILDSEGERQAYINVAEGKKQAIVLEAEGGAAAILARATASAEAIKQLSAAIQCTGGEQAVALQLAEKYVDAFGNVAKESTTLLLPANASDPASMVASALSIFANVQSKTSHLNKTSATKPDDYELDVVPPVDDPLFPHGGVPKV</sequence>
<dbReference type="GO" id="GO:0007005">
    <property type="term" value="P:mitochondrion organization"/>
    <property type="evidence" value="ECO:0007669"/>
    <property type="project" value="TreeGrafter"/>
</dbReference>
<reference evidence="3 4" key="1">
    <citation type="submission" date="2018-08" db="EMBL/GenBank/DDBJ databases">
        <title>Aphanomyces genome sequencing and annotation.</title>
        <authorList>
            <person name="Minardi D."/>
            <person name="Oidtmann B."/>
            <person name="Van Der Giezen M."/>
            <person name="Studholme D.J."/>
        </authorList>
    </citation>
    <scope>NUCLEOTIDE SEQUENCE [LARGE SCALE GENOMIC DNA]</scope>
    <source>
        <strain evidence="3 4">D2</strain>
    </source>
</reference>
<name>A0A397CCV9_APHAT</name>
<evidence type="ECO:0000313" key="4">
    <source>
        <dbReference type="Proteomes" id="UP000266643"/>
    </source>
</evidence>
<dbReference type="EMBL" id="QUTD01009227">
    <property type="protein sequence ID" value="RHY43380.1"/>
    <property type="molecule type" value="Genomic_DNA"/>
</dbReference>
<dbReference type="AlphaFoldDB" id="A0A397CCV9"/>
<dbReference type="PANTHER" id="PTHR43327:SF10">
    <property type="entry name" value="STOMATIN-LIKE PROTEIN 2, MITOCHONDRIAL"/>
    <property type="match status" value="1"/>
</dbReference>
<evidence type="ECO:0000313" key="3">
    <source>
        <dbReference type="EMBL" id="RHY43380.1"/>
    </source>
</evidence>
<dbReference type="PANTHER" id="PTHR43327">
    <property type="entry name" value="STOMATIN-LIKE PROTEIN 2, MITOCHONDRIAL"/>
    <property type="match status" value="1"/>
</dbReference>
<protein>
    <recommendedName>
        <fullName evidence="2">STML2-like C-terminal extension domain-containing protein</fullName>
    </recommendedName>
</protein>
<dbReference type="GO" id="GO:0005739">
    <property type="term" value="C:mitochondrion"/>
    <property type="evidence" value="ECO:0007669"/>
    <property type="project" value="TreeGrafter"/>
</dbReference>
<gene>
    <name evidence="3" type="ORF">DYB30_008663</name>
</gene>
<feature type="domain" description="STML2-like C-terminal extension" evidence="2">
    <location>
        <begin position="58"/>
        <end position="118"/>
    </location>
</feature>
<accession>A0A397CCV9</accession>
<dbReference type="Proteomes" id="UP000266643">
    <property type="component" value="Unassembled WGS sequence"/>
</dbReference>
<dbReference type="VEuPathDB" id="FungiDB:H257_16032"/>
<evidence type="ECO:0000256" key="1">
    <source>
        <dbReference type="ARBA" id="ARBA00008164"/>
    </source>
</evidence>